<proteinExistence type="predicted"/>
<name>A0ACB9QM80_9MYRT</name>
<comment type="caution">
    <text evidence="1">The sequence shown here is derived from an EMBL/GenBank/DDBJ whole genome shotgun (WGS) entry which is preliminary data.</text>
</comment>
<evidence type="ECO:0000313" key="1">
    <source>
        <dbReference type="EMBL" id="KAI4367621.1"/>
    </source>
</evidence>
<keyword evidence="2" id="KW-1185">Reference proteome</keyword>
<dbReference type="Proteomes" id="UP001057402">
    <property type="component" value="Chromosome 6"/>
</dbReference>
<accession>A0ACB9QM80</accession>
<gene>
    <name evidence="1" type="ORF">MLD38_023336</name>
</gene>
<reference evidence="2" key="1">
    <citation type="journal article" date="2023" name="Front. Plant Sci.">
        <title>Chromosomal-level genome assembly of Melastoma candidum provides insights into trichome evolution.</title>
        <authorList>
            <person name="Zhong Y."/>
            <person name="Wu W."/>
            <person name="Sun C."/>
            <person name="Zou P."/>
            <person name="Liu Y."/>
            <person name="Dai S."/>
            <person name="Zhou R."/>
        </authorList>
    </citation>
    <scope>NUCLEOTIDE SEQUENCE [LARGE SCALE GENOMIC DNA]</scope>
</reference>
<evidence type="ECO:0000313" key="2">
    <source>
        <dbReference type="Proteomes" id="UP001057402"/>
    </source>
</evidence>
<protein>
    <submittedName>
        <fullName evidence="1">Uncharacterized protein</fullName>
    </submittedName>
</protein>
<organism evidence="1 2">
    <name type="scientific">Melastoma candidum</name>
    <dbReference type="NCBI Taxonomy" id="119954"/>
    <lineage>
        <taxon>Eukaryota</taxon>
        <taxon>Viridiplantae</taxon>
        <taxon>Streptophyta</taxon>
        <taxon>Embryophyta</taxon>
        <taxon>Tracheophyta</taxon>
        <taxon>Spermatophyta</taxon>
        <taxon>Magnoliopsida</taxon>
        <taxon>eudicotyledons</taxon>
        <taxon>Gunneridae</taxon>
        <taxon>Pentapetalae</taxon>
        <taxon>rosids</taxon>
        <taxon>malvids</taxon>
        <taxon>Myrtales</taxon>
        <taxon>Melastomataceae</taxon>
        <taxon>Melastomatoideae</taxon>
        <taxon>Melastomateae</taxon>
        <taxon>Melastoma</taxon>
    </lineage>
</organism>
<dbReference type="EMBL" id="CM042885">
    <property type="protein sequence ID" value="KAI4367621.1"/>
    <property type="molecule type" value="Genomic_DNA"/>
</dbReference>
<sequence length="308" mass="33795">MAPQSTANLLLSDDEVAHEFRFFRVLKDGRIHFFKPPVAKIPPSADPVTGVQSKDVVISSDPHVSARIFLPPNSTGNKLPLLFYIHGGGFCMQSAFSHAHHSFASAVAAESNSLVVSIEYGLFPDRPIPACYDDCWAALLWVALHSSGNGPDPWINNHADLTRIFIAGNSAGGNITHYLAAQVGAVGLPGQTRVEGAILVHPFFGGTEDDAMWMYMCPMNKGLNDPRMKERKEDLERLGCERVLVFVAEKDHLMAVGVRYYEALRTSGWQGTAELMVNNGEAHCFYLSDSECRNAVELKEKFAGFIKG</sequence>